<proteinExistence type="predicted"/>
<gene>
    <name evidence="1" type="ORF">SCALOS_LOCUS321</name>
</gene>
<dbReference type="EMBL" id="CAJVPM010000147">
    <property type="protein sequence ID" value="CAG8436851.1"/>
    <property type="molecule type" value="Genomic_DNA"/>
</dbReference>
<accession>A0ACA9JW15</accession>
<feature type="non-terminal residue" evidence="1">
    <location>
        <position position="55"/>
    </location>
</feature>
<evidence type="ECO:0000313" key="1">
    <source>
        <dbReference type="EMBL" id="CAG8436851.1"/>
    </source>
</evidence>
<keyword evidence="2" id="KW-1185">Reference proteome</keyword>
<protein>
    <submittedName>
        <fullName evidence="1">1537_t:CDS:1</fullName>
    </submittedName>
</protein>
<comment type="caution">
    <text evidence="1">The sequence shown here is derived from an EMBL/GenBank/DDBJ whole genome shotgun (WGS) entry which is preliminary data.</text>
</comment>
<evidence type="ECO:0000313" key="2">
    <source>
        <dbReference type="Proteomes" id="UP000789860"/>
    </source>
</evidence>
<reference evidence="1" key="1">
    <citation type="submission" date="2021-06" db="EMBL/GenBank/DDBJ databases">
        <authorList>
            <person name="Kallberg Y."/>
            <person name="Tangrot J."/>
            <person name="Rosling A."/>
        </authorList>
    </citation>
    <scope>NUCLEOTIDE SEQUENCE</scope>
    <source>
        <strain evidence="1">AU212A</strain>
    </source>
</reference>
<sequence length="55" mass="6354">MPTIEEVIEEMQENESEEEEPKKQTSIIPTQAITGIDSVLDYIEQLESNFKIDIK</sequence>
<dbReference type="Proteomes" id="UP000789860">
    <property type="component" value="Unassembled WGS sequence"/>
</dbReference>
<organism evidence="1 2">
    <name type="scientific">Scutellospora calospora</name>
    <dbReference type="NCBI Taxonomy" id="85575"/>
    <lineage>
        <taxon>Eukaryota</taxon>
        <taxon>Fungi</taxon>
        <taxon>Fungi incertae sedis</taxon>
        <taxon>Mucoromycota</taxon>
        <taxon>Glomeromycotina</taxon>
        <taxon>Glomeromycetes</taxon>
        <taxon>Diversisporales</taxon>
        <taxon>Gigasporaceae</taxon>
        <taxon>Scutellospora</taxon>
    </lineage>
</organism>
<name>A0ACA9JW15_9GLOM</name>